<feature type="compositionally biased region" description="Low complexity" evidence="1">
    <location>
        <begin position="32"/>
        <end position="45"/>
    </location>
</feature>
<sequence>MDHEGQLIDVNPETQLPQETPPPQLDQNQDGAEAAANTTITTASTPNPDVSTPELPAAFPKRRRGRPPGRPNMSTKETEFKDHPLVKNWNAACANPKNPILAVAIAIRDALSDTALKHENQRKIFRLPSHEYIHFVQGWITARHIAAQRPSYVNGLLIHSRGQDAPVSCTTCAERRSKHSLGPFLECRVLPEFFHGSCSNCKWFDNTSNCSLYKGPKPNRKRKAKEDQPALEQPEDGEAGPTDANQMVVTQQHQQTPVGGQSGDHIHPQLMGTGPNNMHTRYPVQGNMRGQHMTDAQFALSEGGQGSPGSGDGDGDGEGEGSGSGDGDSDDVDMQVSRNLGAFVQ</sequence>
<dbReference type="Proteomes" id="UP001174997">
    <property type="component" value="Unassembled WGS sequence"/>
</dbReference>
<protein>
    <submittedName>
        <fullName evidence="2">Uncharacterized protein</fullName>
    </submittedName>
</protein>
<name>A0AA40DDT3_9PEZI</name>
<dbReference type="EMBL" id="JAULSY010000036">
    <property type="protein sequence ID" value="KAK0670039.1"/>
    <property type="molecule type" value="Genomic_DNA"/>
</dbReference>
<organism evidence="2 3">
    <name type="scientific">Cercophora samala</name>
    <dbReference type="NCBI Taxonomy" id="330535"/>
    <lineage>
        <taxon>Eukaryota</taxon>
        <taxon>Fungi</taxon>
        <taxon>Dikarya</taxon>
        <taxon>Ascomycota</taxon>
        <taxon>Pezizomycotina</taxon>
        <taxon>Sordariomycetes</taxon>
        <taxon>Sordariomycetidae</taxon>
        <taxon>Sordariales</taxon>
        <taxon>Lasiosphaeriaceae</taxon>
        <taxon>Cercophora</taxon>
    </lineage>
</organism>
<dbReference type="Pfam" id="PF12511">
    <property type="entry name" value="DUF3716"/>
    <property type="match status" value="1"/>
</dbReference>
<accession>A0AA40DDT3</accession>
<evidence type="ECO:0000313" key="2">
    <source>
        <dbReference type="EMBL" id="KAK0670039.1"/>
    </source>
</evidence>
<evidence type="ECO:0000256" key="1">
    <source>
        <dbReference type="SAM" id="MobiDB-lite"/>
    </source>
</evidence>
<comment type="caution">
    <text evidence="2">The sequence shown here is derived from an EMBL/GenBank/DDBJ whole genome shotgun (WGS) entry which is preliminary data.</text>
</comment>
<keyword evidence="3" id="KW-1185">Reference proteome</keyword>
<reference evidence="2" key="1">
    <citation type="submission" date="2023-06" db="EMBL/GenBank/DDBJ databases">
        <title>Genome-scale phylogeny and comparative genomics of the fungal order Sordariales.</title>
        <authorList>
            <consortium name="Lawrence Berkeley National Laboratory"/>
            <person name="Hensen N."/>
            <person name="Bonometti L."/>
            <person name="Westerberg I."/>
            <person name="Brannstrom I.O."/>
            <person name="Guillou S."/>
            <person name="Cros-Aarteil S."/>
            <person name="Calhoun S."/>
            <person name="Haridas S."/>
            <person name="Kuo A."/>
            <person name="Mondo S."/>
            <person name="Pangilinan J."/>
            <person name="Riley R."/>
            <person name="Labutti K."/>
            <person name="Andreopoulos B."/>
            <person name="Lipzen A."/>
            <person name="Chen C."/>
            <person name="Yanf M."/>
            <person name="Daum C."/>
            <person name="Ng V."/>
            <person name="Clum A."/>
            <person name="Steindorff A."/>
            <person name="Ohm R."/>
            <person name="Martin F."/>
            <person name="Silar P."/>
            <person name="Natvig D."/>
            <person name="Lalanne C."/>
            <person name="Gautier V."/>
            <person name="Ament-Velasquez S.L."/>
            <person name="Kruys A."/>
            <person name="Hutchinson M.I."/>
            <person name="Powell A.J."/>
            <person name="Barry K."/>
            <person name="Miller A.N."/>
            <person name="Grigoriev I.V."/>
            <person name="Debuchy R."/>
            <person name="Gladieux P."/>
            <person name="Thoren M.H."/>
            <person name="Johannesson H."/>
        </authorList>
    </citation>
    <scope>NUCLEOTIDE SEQUENCE</scope>
    <source>
        <strain evidence="2">CBS 307.81</strain>
    </source>
</reference>
<proteinExistence type="predicted"/>
<dbReference type="InterPro" id="IPR022190">
    <property type="entry name" value="DUF3716"/>
</dbReference>
<feature type="compositionally biased region" description="Gly residues" evidence="1">
    <location>
        <begin position="303"/>
        <end position="312"/>
    </location>
</feature>
<evidence type="ECO:0000313" key="3">
    <source>
        <dbReference type="Proteomes" id="UP001174997"/>
    </source>
</evidence>
<dbReference type="AlphaFoldDB" id="A0AA40DDT3"/>
<feature type="compositionally biased region" description="Polar residues" evidence="1">
    <location>
        <begin position="243"/>
        <end position="259"/>
    </location>
</feature>
<gene>
    <name evidence="2" type="ORF">QBC41DRAFT_98777</name>
</gene>
<feature type="region of interest" description="Disordered" evidence="1">
    <location>
        <begin position="1"/>
        <end position="81"/>
    </location>
</feature>
<feature type="region of interest" description="Disordered" evidence="1">
    <location>
        <begin position="212"/>
        <end position="345"/>
    </location>
</feature>